<protein>
    <recommendedName>
        <fullName evidence="3">Carboxypeptidase regulatory-like domain-containing protein</fullName>
    </recommendedName>
</protein>
<sequence length="170" mass="18295">MNDDVTGSDAPLDDSDVALLARVATMLDVADPVPADLVERVQFSLALDEVFAEVAEMTRVLDDALAVRTDLADATRTETVTFSAERLTAMVTLSRVGTGRVRIDGWVTPSGVRTVALRMQGQDLTVQSDESGRFVADDLREGFVQLVFHPREGEDTGDGGGLVVTPLFKL</sequence>
<dbReference type="Proteomes" id="UP000291189">
    <property type="component" value="Unassembled WGS sequence"/>
</dbReference>
<dbReference type="AlphaFoldDB" id="A0A4Q5IW08"/>
<dbReference type="EMBL" id="SDPU01000032">
    <property type="protein sequence ID" value="RYU10222.1"/>
    <property type="molecule type" value="Genomic_DNA"/>
</dbReference>
<evidence type="ECO:0000313" key="2">
    <source>
        <dbReference type="Proteomes" id="UP000291189"/>
    </source>
</evidence>
<evidence type="ECO:0008006" key="3">
    <source>
        <dbReference type="Google" id="ProtNLM"/>
    </source>
</evidence>
<name>A0A4Q5IW08_9ACTN</name>
<proteinExistence type="predicted"/>
<keyword evidence="2" id="KW-1185">Reference proteome</keyword>
<comment type="caution">
    <text evidence="1">The sequence shown here is derived from an EMBL/GenBank/DDBJ whole genome shotgun (WGS) entry which is preliminary data.</text>
</comment>
<organism evidence="1 2">
    <name type="scientific">Nocardioides iriomotensis</name>
    <dbReference type="NCBI Taxonomy" id="715784"/>
    <lineage>
        <taxon>Bacteria</taxon>
        <taxon>Bacillati</taxon>
        <taxon>Actinomycetota</taxon>
        <taxon>Actinomycetes</taxon>
        <taxon>Propionibacteriales</taxon>
        <taxon>Nocardioidaceae</taxon>
        <taxon>Nocardioides</taxon>
    </lineage>
</organism>
<dbReference type="OrthoDB" id="3689408at2"/>
<reference evidence="1 2" key="1">
    <citation type="submission" date="2019-01" db="EMBL/GenBank/DDBJ databases">
        <title>Nocardioides guangzhouensis sp. nov., an actinobacterium isolated from soil.</title>
        <authorList>
            <person name="Fu Y."/>
            <person name="Cai Y."/>
            <person name="Lin Z."/>
            <person name="Chen P."/>
        </authorList>
    </citation>
    <scope>NUCLEOTIDE SEQUENCE [LARGE SCALE GENOMIC DNA]</scope>
    <source>
        <strain evidence="1 2">NBRC 105384</strain>
    </source>
</reference>
<gene>
    <name evidence="1" type="ORF">ETU37_17635</name>
</gene>
<evidence type="ECO:0000313" key="1">
    <source>
        <dbReference type="EMBL" id="RYU10222.1"/>
    </source>
</evidence>
<dbReference type="RefSeq" id="WP_129988659.1">
    <property type="nucleotide sequence ID" value="NZ_SDPU01000032.1"/>
</dbReference>
<accession>A0A4Q5IW08</accession>